<keyword evidence="2" id="KW-1185">Reference proteome</keyword>
<organism evidence="1 2">
    <name type="scientific">Kibdelosporangium aridum</name>
    <dbReference type="NCBI Taxonomy" id="2030"/>
    <lineage>
        <taxon>Bacteria</taxon>
        <taxon>Bacillati</taxon>
        <taxon>Actinomycetota</taxon>
        <taxon>Actinomycetes</taxon>
        <taxon>Pseudonocardiales</taxon>
        <taxon>Pseudonocardiaceae</taxon>
        <taxon>Kibdelosporangium</taxon>
    </lineage>
</organism>
<dbReference type="Proteomes" id="UP000192674">
    <property type="component" value="Unassembled WGS sequence"/>
</dbReference>
<reference evidence="1 2" key="1">
    <citation type="submission" date="2017-04" db="EMBL/GenBank/DDBJ databases">
        <authorList>
            <person name="Afonso C.L."/>
            <person name="Miller P.J."/>
            <person name="Scott M.A."/>
            <person name="Spackman E."/>
            <person name="Goraichik I."/>
            <person name="Dimitrov K.M."/>
            <person name="Suarez D.L."/>
            <person name="Swayne D.E."/>
        </authorList>
    </citation>
    <scope>NUCLEOTIDE SEQUENCE [LARGE SCALE GENOMIC DNA]</scope>
    <source>
        <strain evidence="1 2">DSM 43828</strain>
    </source>
</reference>
<dbReference type="EMBL" id="FWXV01000023">
    <property type="protein sequence ID" value="SMD27357.1"/>
    <property type="molecule type" value="Genomic_DNA"/>
</dbReference>
<proteinExistence type="predicted"/>
<name>A0A1W2FZG9_KIBAR</name>
<protein>
    <submittedName>
        <fullName evidence="1">Uncharacterized protein</fullName>
    </submittedName>
</protein>
<gene>
    <name evidence="1" type="ORF">SAMN05661093_10960</name>
</gene>
<evidence type="ECO:0000313" key="1">
    <source>
        <dbReference type="EMBL" id="SMD27357.1"/>
    </source>
</evidence>
<accession>A0A1W2FZG9</accession>
<sequence length="78" mass="8734">MPKKYLASSADLFGMGISDGLDMTGEVHGHLTGWWRTVKGDWLGLVNYAIPYADGRRHTLQLTDQLVPGYALRKRDNT</sequence>
<evidence type="ECO:0000313" key="2">
    <source>
        <dbReference type="Proteomes" id="UP000192674"/>
    </source>
</evidence>
<dbReference type="AlphaFoldDB" id="A0A1W2FZG9"/>